<dbReference type="EMBL" id="CM026422">
    <property type="protein sequence ID" value="KAG0588330.1"/>
    <property type="molecule type" value="Genomic_DNA"/>
</dbReference>
<proteinExistence type="predicted"/>
<evidence type="ECO:0000313" key="2">
    <source>
        <dbReference type="Proteomes" id="UP000822688"/>
    </source>
</evidence>
<name>A0A8T0IX76_CERPU</name>
<accession>A0A8T0IX76</accession>
<sequence length="106" mass="12026">MVDGLCKMTQWRTFFHTFICSKHSGFSLVLLRCCASQGSLLKWKFSSFYMVSGHSELERWLKHWGAGDPKWEALFYLLLVCKCVSSSYIASSFGSWICSFSIAGSS</sequence>
<keyword evidence="2" id="KW-1185">Reference proteome</keyword>
<comment type="caution">
    <text evidence="1">The sequence shown here is derived from an EMBL/GenBank/DDBJ whole genome shotgun (WGS) entry which is preliminary data.</text>
</comment>
<organism evidence="1 2">
    <name type="scientific">Ceratodon purpureus</name>
    <name type="common">Fire moss</name>
    <name type="synonym">Dicranum purpureum</name>
    <dbReference type="NCBI Taxonomy" id="3225"/>
    <lineage>
        <taxon>Eukaryota</taxon>
        <taxon>Viridiplantae</taxon>
        <taxon>Streptophyta</taxon>
        <taxon>Embryophyta</taxon>
        <taxon>Bryophyta</taxon>
        <taxon>Bryophytina</taxon>
        <taxon>Bryopsida</taxon>
        <taxon>Dicranidae</taxon>
        <taxon>Pseudoditrichales</taxon>
        <taxon>Ditrichaceae</taxon>
        <taxon>Ceratodon</taxon>
    </lineage>
</organism>
<protein>
    <submittedName>
        <fullName evidence="1">Uncharacterized protein</fullName>
    </submittedName>
</protein>
<evidence type="ECO:0000313" key="1">
    <source>
        <dbReference type="EMBL" id="KAG0588330.1"/>
    </source>
</evidence>
<reference evidence="1" key="1">
    <citation type="submission" date="2020-06" db="EMBL/GenBank/DDBJ databases">
        <title>WGS assembly of Ceratodon purpureus strain R40.</title>
        <authorList>
            <person name="Carey S.B."/>
            <person name="Jenkins J."/>
            <person name="Shu S."/>
            <person name="Lovell J.T."/>
            <person name="Sreedasyam A."/>
            <person name="Maumus F."/>
            <person name="Tiley G.P."/>
            <person name="Fernandez-Pozo N."/>
            <person name="Barry K."/>
            <person name="Chen C."/>
            <person name="Wang M."/>
            <person name="Lipzen A."/>
            <person name="Daum C."/>
            <person name="Saski C.A."/>
            <person name="Payton A.C."/>
            <person name="Mcbreen J.C."/>
            <person name="Conrad R.E."/>
            <person name="Kollar L.M."/>
            <person name="Olsson S."/>
            <person name="Huttunen S."/>
            <person name="Landis J.B."/>
            <person name="Wickett N.J."/>
            <person name="Johnson M.G."/>
            <person name="Rensing S.A."/>
            <person name="Grimwood J."/>
            <person name="Schmutz J."/>
            <person name="Mcdaniel S.F."/>
        </authorList>
    </citation>
    <scope>NUCLEOTIDE SEQUENCE</scope>
    <source>
        <strain evidence="1">R40</strain>
    </source>
</reference>
<dbReference type="Proteomes" id="UP000822688">
    <property type="component" value="Chromosome 2"/>
</dbReference>
<gene>
    <name evidence="1" type="ORF">KC19_2G235100</name>
</gene>
<dbReference type="AlphaFoldDB" id="A0A8T0IX76"/>